<evidence type="ECO:0008006" key="3">
    <source>
        <dbReference type="Google" id="ProtNLM"/>
    </source>
</evidence>
<dbReference type="SUPFAM" id="SSF141694">
    <property type="entry name" value="AF2212/PG0164-like"/>
    <property type="match status" value="1"/>
</dbReference>
<dbReference type="InterPro" id="IPR037079">
    <property type="entry name" value="AF2212/PG0164-like_sf"/>
</dbReference>
<name>A0ABP7L4Z1_9MICO</name>
<keyword evidence="2" id="KW-1185">Reference proteome</keyword>
<dbReference type="Proteomes" id="UP001501803">
    <property type="component" value="Unassembled WGS sequence"/>
</dbReference>
<evidence type="ECO:0000313" key="2">
    <source>
        <dbReference type="Proteomes" id="UP001501803"/>
    </source>
</evidence>
<comment type="caution">
    <text evidence="1">The sequence shown here is derived from an EMBL/GenBank/DDBJ whole genome shotgun (WGS) entry which is preliminary data.</text>
</comment>
<dbReference type="RefSeq" id="WP_345069520.1">
    <property type="nucleotide sequence ID" value="NZ_BAABCN010000017.1"/>
</dbReference>
<dbReference type="InterPro" id="IPR015018">
    <property type="entry name" value="DUF1905"/>
</dbReference>
<evidence type="ECO:0000313" key="1">
    <source>
        <dbReference type="EMBL" id="GAA3893289.1"/>
    </source>
</evidence>
<organism evidence="1 2">
    <name type="scientific">Leifsonia kafniensis</name>
    <dbReference type="NCBI Taxonomy" id="475957"/>
    <lineage>
        <taxon>Bacteria</taxon>
        <taxon>Bacillati</taxon>
        <taxon>Actinomycetota</taxon>
        <taxon>Actinomycetes</taxon>
        <taxon>Micrococcales</taxon>
        <taxon>Microbacteriaceae</taxon>
        <taxon>Leifsonia</taxon>
    </lineage>
</organism>
<dbReference type="EMBL" id="BAABCN010000017">
    <property type="protein sequence ID" value="GAA3893289.1"/>
    <property type="molecule type" value="Genomic_DNA"/>
</dbReference>
<gene>
    <name evidence="1" type="ORF">GCM10022381_38750</name>
</gene>
<sequence>MSTTPGPLDVTFTGPIGIEIKGDLWSCVEVPDSVELFGTGKAIKVVGEVDDEPVSLALMPTGSGGHMLSISAKLRKKLGKNVGDDVTVHLSERLT</sequence>
<reference evidence="2" key="1">
    <citation type="journal article" date="2019" name="Int. J. Syst. Evol. Microbiol.">
        <title>The Global Catalogue of Microorganisms (GCM) 10K type strain sequencing project: providing services to taxonomists for standard genome sequencing and annotation.</title>
        <authorList>
            <consortium name="The Broad Institute Genomics Platform"/>
            <consortium name="The Broad Institute Genome Sequencing Center for Infectious Disease"/>
            <person name="Wu L."/>
            <person name="Ma J."/>
        </authorList>
    </citation>
    <scope>NUCLEOTIDE SEQUENCE [LARGE SCALE GENOMIC DNA]</scope>
    <source>
        <strain evidence="2">JCM 17021</strain>
    </source>
</reference>
<dbReference type="Gene3D" id="2.40.30.100">
    <property type="entry name" value="AF2212/PG0164-like"/>
    <property type="match status" value="1"/>
</dbReference>
<protein>
    <recommendedName>
        <fullName evidence="3">DUF1905 domain-containing protein</fullName>
    </recommendedName>
</protein>
<dbReference type="Pfam" id="PF08922">
    <property type="entry name" value="DUF1905"/>
    <property type="match status" value="1"/>
</dbReference>
<accession>A0ABP7L4Z1</accession>
<proteinExistence type="predicted"/>